<evidence type="ECO:0000256" key="5">
    <source>
        <dbReference type="ARBA" id="ARBA00023295"/>
    </source>
</evidence>
<proteinExistence type="inferred from homology"/>
<gene>
    <name evidence="12" type="primary">LOC116300346</name>
</gene>
<comment type="catalytic activity">
    <reaction evidence="1">
        <text>Hydrolysis of terminal non-reducing N-acetyl-D-hexosamine residues in N-acetyl-beta-D-hexosaminides.</text>
        <dbReference type="EC" id="3.2.1.52"/>
    </reaction>
</comment>
<evidence type="ECO:0000259" key="10">
    <source>
        <dbReference type="SMART" id="SM01081"/>
    </source>
</evidence>
<evidence type="ECO:0000256" key="4">
    <source>
        <dbReference type="ARBA" id="ARBA00022801"/>
    </source>
</evidence>
<dbReference type="GeneID" id="116300346"/>
<dbReference type="InterPro" id="IPR004867">
    <property type="entry name" value="CHB_C_dom"/>
</dbReference>
<dbReference type="Pfam" id="PF02838">
    <property type="entry name" value="Glyco_hydro_20b"/>
    <property type="match status" value="1"/>
</dbReference>
<dbReference type="EC" id="3.2.1.52" evidence="3"/>
<evidence type="ECO:0000313" key="12">
    <source>
        <dbReference type="RefSeq" id="XP_031565065.1"/>
    </source>
</evidence>
<keyword evidence="11" id="KW-1185">Reference proteome</keyword>
<dbReference type="AlphaFoldDB" id="A0A6P8IF05"/>
<evidence type="ECO:0000256" key="6">
    <source>
        <dbReference type="ARBA" id="ARBA00030512"/>
    </source>
</evidence>
<dbReference type="SMART" id="SM01081">
    <property type="entry name" value="CHB_HEX"/>
    <property type="match status" value="1"/>
</dbReference>
<dbReference type="InterPro" id="IPR013783">
    <property type="entry name" value="Ig-like_fold"/>
</dbReference>
<dbReference type="InterPro" id="IPR029018">
    <property type="entry name" value="Hex-like_dom2"/>
</dbReference>
<evidence type="ECO:0000256" key="1">
    <source>
        <dbReference type="ARBA" id="ARBA00001231"/>
    </source>
</evidence>
<dbReference type="SUPFAM" id="SSF55545">
    <property type="entry name" value="beta-N-acetylhexosaminidase-like domain"/>
    <property type="match status" value="1"/>
</dbReference>
<keyword evidence="5" id="KW-0326">Glycosidase</keyword>
<organism evidence="11 12">
    <name type="scientific">Actinia tenebrosa</name>
    <name type="common">Australian red waratah sea anemone</name>
    <dbReference type="NCBI Taxonomy" id="6105"/>
    <lineage>
        <taxon>Eukaryota</taxon>
        <taxon>Metazoa</taxon>
        <taxon>Cnidaria</taxon>
        <taxon>Anthozoa</taxon>
        <taxon>Hexacorallia</taxon>
        <taxon>Actiniaria</taxon>
        <taxon>Actiniidae</taxon>
        <taxon>Actinia</taxon>
    </lineage>
</organism>
<keyword evidence="9" id="KW-1133">Transmembrane helix</keyword>
<feature type="active site" description="Proton donor" evidence="8">
    <location>
        <position position="564"/>
    </location>
</feature>
<dbReference type="OrthoDB" id="428480at2759"/>
<dbReference type="GO" id="GO:0005975">
    <property type="term" value="P:carbohydrate metabolic process"/>
    <property type="evidence" value="ECO:0007669"/>
    <property type="project" value="InterPro"/>
</dbReference>
<keyword evidence="9" id="KW-0472">Membrane</keyword>
<dbReference type="InterPro" id="IPR012291">
    <property type="entry name" value="CBM2_carb-bd_dom_sf"/>
</dbReference>
<sequence length="883" mass="101192">MSSYRTTFMQLVSCCCCKHQRASAALVCIGIVTVYYLLHQYFDNEIPTYVVSKEVAAEPTARSRQQQEITNPFKIRYKLVYNSEDEHHAIISITNTGSAPIKGQTWTLYFCSIRLLHGHDAKVTLHHINGCLHKIEPASESTIIRAGETFHLYHKGNYFIGGRTHVMPNWYLVGPNNEVRLVRSTVGEDLSFVEDFKTKETWKRYRSDEYDPYSPEKRYDVIGFDAPEGVGDSPLLVIPQPLYVDKFDRAKRLNLGMGWRIHAENELKNEAKLLQARFKIPVEFSTSPMQHKVISLKIDNPGIKMKGIDSSNHEAYLLNVNTADQTVRVVGNSPRSVFYGIQTLLSLVDKDDSVPEVFIQDSPRYSYRGMHLDVGRNFMPKSAVLRLLDAMATYKMNKFHFHLTDDEGWRLEIPGLPELTQVGARRCHDLTETICIQPELGALPNGSPNYYSVDEYKEILQYASDRHIQVIPEFDMPGHGHAAIKSMEVRYKNLKKAGDPSAEKFLLVDLKDSSKYQSVQLFNDNTINPCLESTYNFISHVIESVMRMHSEIQPLTVYHFGGDEVPRGVWEGSEACDKFMSKNQSEDRKAVIKEYFIGRLANLTAQYGLKLGGWADAFFKSPQQEIAFQRDSFGNKDVIANVWNNARTATGGNGTYVLANAGYKVIMTQATHLYFDHPYEPDPEERGNHWATRFIDTQKVFGFMPDDVYANTGKDECKKLKDGCLRLKKKDNIIGMSAALWTEIVRTPDQMDFMIFPRLLSLAERAWHKASWEDIRDMKERNEKMETEWEKFSHFIVKHELPRLDKLGIKYRLPLPGARFEGRRIKVRTALPGLPVKYSKNGGKTWHDVTDQTDIDGKVYLTTWSTDDRRMSRMIEVQSPSSD</sequence>
<dbReference type="InterPro" id="IPR025705">
    <property type="entry name" value="Beta_hexosaminidase_sua/sub"/>
</dbReference>
<reference evidence="12" key="1">
    <citation type="submission" date="2025-08" db="UniProtKB">
        <authorList>
            <consortium name="RefSeq"/>
        </authorList>
    </citation>
    <scope>IDENTIFICATION</scope>
    <source>
        <tissue evidence="12">Tentacle</tissue>
    </source>
</reference>
<name>A0A6P8IF05_ACTTE</name>
<dbReference type="SUPFAM" id="SSF81296">
    <property type="entry name" value="E set domains"/>
    <property type="match status" value="1"/>
</dbReference>
<dbReference type="Gene3D" id="2.60.40.10">
    <property type="entry name" value="Immunoglobulins"/>
    <property type="match status" value="1"/>
</dbReference>
<dbReference type="InterPro" id="IPR017853">
    <property type="entry name" value="GH"/>
</dbReference>
<evidence type="ECO:0000256" key="9">
    <source>
        <dbReference type="SAM" id="Phobius"/>
    </source>
</evidence>
<dbReference type="GO" id="GO:0030203">
    <property type="term" value="P:glycosaminoglycan metabolic process"/>
    <property type="evidence" value="ECO:0007669"/>
    <property type="project" value="TreeGrafter"/>
</dbReference>
<dbReference type="Gene3D" id="2.60.40.290">
    <property type="match status" value="1"/>
</dbReference>
<dbReference type="InterPro" id="IPR008965">
    <property type="entry name" value="CBM2/CBM3_carb-bd_dom_sf"/>
</dbReference>
<dbReference type="PANTHER" id="PTHR22600">
    <property type="entry name" value="BETA-HEXOSAMINIDASE"/>
    <property type="match status" value="1"/>
</dbReference>
<keyword evidence="9" id="KW-0812">Transmembrane</keyword>
<dbReference type="Pfam" id="PF00728">
    <property type="entry name" value="Glyco_hydro_20"/>
    <property type="match status" value="1"/>
</dbReference>
<evidence type="ECO:0000313" key="11">
    <source>
        <dbReference type="Proteomes" id="UP000515163"/>
    </source>
</evidence>
<accession>A0A6P8IF05</accession>
<dbReference type="SUPFAM" id="SSF51445">
    <property type="entry name" value="(Trans)glycosidases"/>
    <property type="match status" value="1"/>
</dbReference>
<dbReference type="KEGG" id="aten:116300346"/>
<dbReference type="PRINTS" id="PR00738">
    <property type="entry name" value="GLHYDRLASE20"/>
</dbReference>
<dbReference type="SUPFAM" id="SSF49384">
    <property type="entry name" value="Carbohydrate-binding domain"/>
    <property type="match status" value="1"/>
</dbReference>
<evidence type="ECO:0000256" key="2">
    <source>
        <dbReference type="ARBA" id="ARBA00006285"/>
    </source>
</evidence>
<evidence type="ECO:0000256" key="8">
    <source>
        <dbReference type="PIRSR" id="PIRSR625705-1"/>
    </source>
</evidence>
<dbReference type="InterPro" id="IPR015882">
    <property type="entry name" value="HEX_bac_N"/>
</dbReference>
<dbReference type="Gene3D" id="3.20.20.80">
    <property type="entry name" value="Glycosidases"/>
    <property type="match status" value="1"/>
</dbReference>
<feature type="domain" description="Chitobiase/beta-hexosaminidases N-terminal" evidence="10">
    <location>
        <begin position="71"/>
        <end position="217"/>
    </location>
</feature>
<dbReference type="GO" id="GO:0004563">
    <property type="term" value="F:beta-N-acetylhexosaminidase activity"/>
    <property type="evidence" value="ECO:0007669"/>
    <property type="project" value="UniProtKB-EC"/>
</dbReference>
<keyword evidence="4" id="KW-0378">Hydrolase</keyword>
<comment type="similarity">
    <text evidence="2">Belongs to the glycosyl hydrolase 20 family.</text>
</comment>
<dbReference type="InterPro" id="IPR015883">
    <property type="entry name" value="Glyco_hydro_20_cat"/>
</dbReference>
<dbReference type="InParanoid" id="A0A6P8IF05"/>
<dbReference type="Gene3D" id="3.30.379.10">
    <property type="entry name" value="Chitobiase/beta-hexosaminidase domain 2-like"/>
    <property type="match status" value="1"/>
</dbReference>
<dbReference type="Pfam" id="PF03174">
    <property type="entry name" value="CHB_HEX_C"/>
    <property type="match status" value="1"/>
</dbReference>
<dbReference type="Pfam" id="PF03173">
    <property type="entry name" value="CHB_HEX"/>
    <property type="match status" value="1"/>
</dbReference>
<evidence type="ECO:0000256" key="7">
    <source>
        <dbReference type="ARBA" id="ARBA00033000"/>
    </source>
</evidence>
<dbReference type="PANTHER" id="PTHR22600:SF57">
    <property type="entry name" value="BETA-N-ACETYLHEXOSAMINIDASE"/>
    <property type="match status" value="1"/>
</dbReference>
<protein>
    <recommendedName>
        <fullName evidence="3">beta-N-acetylhexosaminidase</fullName>
        <ecNumber evidence="3">3.2.1.52</ecNumber>
    </recommendedName>
    <alternativeName>
        <fullName evidence="6">Beta-N-acetylhexosaminidase</fullName>
    </alternativeName>
    <alternativeName>
        <fullName evidence="7">N-acetyl-beta-glucosaminidase</fullName>
    </alternativeName>
</protein>
<dbReference type="GO" id="GO:0030247">
    <property type="term" value="F:polysaccharide binding"/>
    <property type="evidence" value="ECO:0007669"/>
    <property type="project" value="InterPro"/>
</dbReference>
<evidence type="ECO:0000256" key="3">
    <source>
        <dbReference type="ARBA" id="ARBA00012663"/>
    </source>
</evidence>
<feature type="transmembrane region" description="Helical" evidence="9">
    <location>
        <begin position="21"/>
        <end position="38"/>
    </location>
</feature>
<dbReference type="InterPro" id="IPR004866">
    <property type="entry name" value="CHB/HEX_N_dom"/>
</dbReference>
<dbReference type="InterPro" id="IPR014756">
    <property type="entry name" value="Ig_E-set"/>
</dbReference>
<dbReference type="RefSeq" id="XP_031565065.1">
    <property type="nucleotide sequence ID" value="XM_031709205.1"/>
</dbReference>
<dbReference type="Proteomes" id="UP000515163">
    <property type="component" value="Unplaced"/>
</dbReference>
<dbReference type="GO" id="GO:0016020">
    <property type="term" value="C:membrane"/>
    <property type="evidence" value="ECO:0007669"/>
    <property type="project" value="TreeGrafter"/>
</dbReference>